<evidence type="ECO:0000256" key="7">
    <source>
        <dbReference type="RuleBase" id="RU369079"/>
    </source>
</evidence>
<dbReference type="PANTHER" id="PTHR33362:SF5">
    <property type="entry name" value="C4-DICARBOXYLATE TRAP TRANSPORTER LARGE PERMEASE PROTEIN DCTM"/>
    <property type="match status" value="1"/>
</dbReference>
<feature type="transmembrane region" description="Helical" evidence="7">
    <location>
        <begin position="177"/>
        <end position="199"/>
    </location>
</feature>
<feature type="transmembrane region" description="Helical" evidence="7">
    <location>
        <begin position="360"/>
        <end position="386"/>
    </location>
</feature>
<feature type="domain" description="TRAP C4-dicarboxylate transport system permease DctM subunit" evidence="8">
    <location>
        <begin position="12"/>
        <end position="422"/>
    </location>
</feature>
<name>A0ABQ5U3D4_9PROT</name>
<reference evidence="9" key="2">
    <citation type="submission" date="2023-01" db="EMBL/GenBank/DDBJ databases">
        <title>Draft genome sequence of Sneathiella chinensis strain NBRC 103408.</title>
        <authorList>
            <person name="Sun Q."/>
            <person name="Mori K."/>
        </authorList>
    </citation>
    <scope>NUCLEOTIDE SEQUENCE</scope>
    <source>
        <strain evidence="9">NBRC 103408</strain>
    </source>
</reference>
<keyword evidence="4 7" id="KW-0812">Transmembrane</keyword>
<accession>A0ABQ5U3D4</accession>
<evidence type="ECO:0000256" key="3">
    <source>
        <dbReference type="ARBA" id="ARBA00022519"/>
    </source>
</evidence>
<proteinExistence type="inferred from homology"/>
<feature type="transmembrane region" description="Helical" evidence="7">
    <location>
        <begin position="398"/>
        <end position="426"/>
    </location>
</feature>
<keyword evidence="6 7" id="KW-0472">Membrane</keyword>
<dbReference type="RefSeq" id="WP_169559873.1">
    <property type="nucleotide sequence ID" value="NZ_BSNF01000001.1"/>
</dbReference>
<feature type="transmembrane region" description="Helical" evidence="7">
    <location>
        <begin position="99"/>
        <end position="121"/>
    </location>
</feature>
<keyword evidence="5 7" id="KW-1133">Transmembrane helix</keyword>
<comment type="caution">
    <text evidence="9">The sequence shown here is derived from an EMBL/GenBank/DDBJ whole genome shotgun (WGS) entry which is preliminary data.</text>
</comment>
<dbReference type="PANTHER" id="PTHR33362">
    <property type="entry name" value="SIALIC ACID TRAP TRANSPORTER PERMEASE PROTEIN SIAT-RELATED"/>
    <property type="match status" value="1"/>
</dbReference>
<gene>
    <name evidence="9" type="ORF">GCM10007924_11370</name>
</gene>
<comment type="subunit">
    <text evidence="7">The complex comprises the extracytoplasmic solute receptor protein and the two transmembrane proteins.</text>
</comment>
<feature type="transmembrane region" description="Helical" evidence="7">
    <location>
        <begin position="276"/>
        <end position="299"/>
    </location>
</feature>
<dbReference type="PIRSF" id="PIRSF006066">
    <property type="entry name" value="HI0050"/>
    <property type="match status" value="1"/>
</dbReference>
<dbReference type="EMBL" id="BSNF01000001">
    <property type="protein sequence ID" value="GLQ05916.1"/>
    <property type="molecule type" value="Genomic_DNA"/>
</dbReference>
<reference evidence="9" key="1">
    <citation type="journal article" date="2014" name="Int. J. Syst. Evol. Microbiol.">
        <title>Complete genome of a new Firmicutes species belonging to the dominant human colonic microbiota ('Ruminococcus bicirculans') reveals two chromosomes and a selective capacity to utilize plant glucans.</title>
        <authorList>
            <consortium name="NISC Comparative Sequencing Program"/>
            <person name="Wegmann U."/>
            <person name="Louis P."/>
            <person name="Goesmann A."/>
            <person name="Henrissat B."/>
            <person name="Duncan S.H."/>
            <person name="Flint H.J."/>
        </authorList>
    </citation>
    <scope>NUCLEOTIDE SEQUENCE</scope>
    <source>
        <strain evidence="9">NBRC 103408</strain>
    </source>
</reference>
<keyword evidence="10" id="KW-1185">Reference proteome</keyword>
<feature type="transmembrane region" description="Helical" evidence="7">
    <location>
        <begin position="219"/>
        <end position="240"/>
    </location>
</feature>
<evidence type="ECO:0000256" key="4">
    <source>
        <dbReference type="ARBA" id="ARBA00022692"/>
    </source>
</evidence>
<sequence>MDPLMIGLIGMGVILVLLALGCPVGLAMIIVGAGGFAAIVGAEPALNVLETAAFETASNYSFTLIPMFLLMGSLAARAGFSKDLFDSARYFTKGWNGSLALAAVTSSAAFSAISGSSLATASTMTRVAYPEMIRQGYNPRLAAGSLAAGGTLGIMIPPSVALLLYALITEQSVGDMFLAGFLPGLLAYLLYLITVSIMARRWRPTGDQLPEPGTTLATALKQFAPVALLFGLVMGGLYAGLFSPTEAGGVGAGLALVFAIWRGLTWADFRAAVIETVAVTATIFIILIGAEVFGFLLSVSQISFEMVNLIEVYELKPWQVMAAIIVFYVIMGCFLESLAMILLTVPIFYPLIMASGYDPIWFGIIAVVTVETGLISPPVGMNLFVVKSAAKGLKLNDAMVGVIPFVLADIVRLIILVSFPAISLFLPSLL</sequence>
<dbReference type="InterPro" id="IPR010656">
    <property type="entry name" value="DctM"/>
</dbReference>
<comment type="similarity">
    <text evidence="7">Belongs to the TRAP transporter large permease family.</text>
</comment>
<dbReference type="InterPro" id="IPR004681">
    <property type="entry name" value="TRAP_DctM"/>
</dbReference>
<comment type="function">
    <text evidence="7">Part of the tripartite ATP-independent periplasmic (TRAP) transport system.</text>
</comment>
<feature type="transmembrane region" description="Helical" evidence="7">
    <location>
        <begin position="60"/>
        <end position="78"/>
    </location>
</feature>
<evidence type="ECO:0000256" key="2">
    <source>
        <dbReference type="ARBA" id="ARBA00022475"/>
    </source>
</evidence>
<evidence type="ECO:0000313" key="9">
    <source>
        <dbReference type="EMBL" id="GLQ05916.1"/>
    </source>
</evidence>
<organism evidence="9 10">
    <name type="scientific">Sneathiella chinensis</name>
    <dbReference type="NCBI Taxonomy" id="349750"/>
    <lineage>
        <taxon>Bacteria</taxon>
        <taxon>Pseudomonadati</taxon>
        <taxon>Pseudomonadota</taxon>
        <taxon>Alphaproteobacteria</taxon>
        <taxon>Sneathiellales</taxon>
        <taxon>Sneathiellaceae</taxon>
        <taxon>Sneathiella</taxon>
    </lineage>
</organism>
<feature type="transmembrane region" description="Helical" evidence="7">
    <location>
        <begin position="320"/>
        <end position="348"/>
    </location>
</feature>
<dbReference type="Proteomes" id="UP001161409">
    <property type="component" value="Unassembled WGS sequence"/>
</dbReference>
<keyword evidence="2" id="KW-1003">Cell membrane</keyword>
<dbReference type="NCBIfam" id="TIGR00786">
    <property type="entry name" value="dctM"/>
    <property type="match status" value="1"/>
</dbReference>
<feature type="transmembrane region" description="Helical" evidence="7">
    <location>
        <begin position="247"/>
        <end position="264"/>
    </location>
</feature>
<comment type="subcellular location">
    <subcellularLocation>
        <location evidence="1 7">Cell inner membrane</location>
        <topology evidence="1 7">Multi-pass membrane protein</topology>
    </subcellularLocation>
</comment>
<evidence type="ECO:0000256" key="1">
    <source>
        <dbReference type="ARBA" id="ARBA00004429"/>
    </source>
</evidence>
<evidence type="ECO:0000256" key="6">
    <source>
        <dbReference type="ARBA" id="ARBA00023136"/>
    </source>
</evidence>
<evidence type="ECO:0000259" key="8">
    <source>
        <dbReference type="Pfam" id="PF06808"/>
    </source>
</evidence>
<feature type="transmembrane region" description="Helical" evidence="7">
    <location>
        <begin position="141"/>
        <end position="165"/>
    </location>
</feature>
<evidence type="ECO:0000256" key="5">
    <source>
        <dbReference type="ARBA" id="ARBA00022989"/>
    </source>
</evidence>
<protein>
    <recommendedName>
        <fullName evidence="7">TRAP transporter large permease protein</fullName>
    </recommendedName>
</protein>
<dbReference type="Pfam" id="PF06808">
    <property type="entry name" value="DctM"/>
    <property type="match status" value="1"/>
</dbReference>
<keyword evidence="7" id="KW-0813">Transport</keyword>
<evidence type="ECO:0000313" key="10">
    <source>
        <dbReference type="Proteomes" id="UP001161409"/>
    </source>
</evidence>
<feature type="transmembrane region" description="Helical" evidence="7">
    <location>
        <begin position="12"/>
        <end position="40"/>
    </location>
</feature>
<keyword evidence="3 7" id="KW-0997">Cell inner membrane</keyword>